<evidence type="ECO:0000313" key="1">
    <source>
        <dbReference type="EMBL" id="OAG29862.1"/>
    </source>
</evidence>
<dbReference type="GeneID" id="93648561"/>
<dbReference type="Proteomes" id="UP000185944">
    <property type="component" value="Unassembled WGS sequence"/>
</dbReference>
<organism evidence="1 2">
    <name type="scientific">Nematocida displodere</name>
    <dbReference type="NCBI Taxonomy" id="1805483"/>
    <lineage>
        <taxon>Eukaryota</taxon>
        <taxon>Fungi</taxon>
        <taxon>Fungi incertae sedis</taxon>
        <taxon>Microsporidia</taxon>
        <taxon>Nematocida</taxon>
    </lineage>
</organism>
<sequence>MKSTPVRSFGKVFETSLGKSLGKVLGKALRCHVLCLIMLGVIVGCSDETSPTPLLNHIVSPYTKQTKAFFVRSRSQYWSNRLETVQIDGQRCILREQLETTYIFLQNYTLETVPEHLAQGIEFDKLIILPDDKDNVAQCDPRVLEKILSALGTICADTLELYNLDLDDSGGKKKSQRMARFLGNFGRKETPELASPIARYTLSIKTLLIRSTTLPAIDWFQKRLDLSHCQISLIIIGKLQLESLELLDGFNAGSIEALNLEGFMSLDSLECKLLREGPLPDKLVILTPWPIYPKISKEIAGNILTKEWRLLVVPMEVWTDLMSPSNQPKHLTAAELAVYIPQHGVFTVIPISLTPSMGDNLATVKVLRFEFYTRHELMSAPKMMGIVDWISRYFRGLEKLVIEESPGKTGFCLFLQKNQVEITTNPGLKT</sequence>
<dbReference type="EMBL" id="LTDL01000039">
    <property type="protein sequence ID" value="OAG29862.1"/>
    <property type="molecule type" value="Genomic_DNA"/>
</dbReference>
<proteinExistence type="predicted"/>
<evidence type="ECO:0000313" key="2">
    <source>
        <dbReference type="Proteomes" id="UP000185944"/>
    </source>
</evidence>
<feature type="non-terminal residue" evidence="1">
    <location>
        <position position="430"/>
    </location>
</feature>
<reference evidence="1 2" key="1">
    <citation type="submission" date="2016-02" db="EMBL/GenBank/DDBJ databases">
        <title>Discovery of a natural microsporidian pathogen with a broad tissue tropism in Caenorhabditis elegans.</title>
        <authorList>
            <person name="Luallen R.J."/>
            <person name="Reinke A.W."/>
            <person name="Tong L."/>
            <person name="Botts M.R."/>
            <person name="Felix M.-A."/>
            <person name="Troemel E.R."/>
        </authorList>
    </citation>
    <scope>NUCLEOTIDE SEQUENCE [LARGE SCALE GENOMIC DNA]</scope>
    <source>
        <strain evidence="1 2">JUm2807</strain>
    </source>
</reference>
<dbReference type="RefSeq" id="XP_067544429.1">
    <property type="nucleotide sequence ID" value="XM_067689629.1"/>
</dbReference>
<name>A0A177EFG2_9MICR</name>
<dbReference type="AlphaFoldDB" id="A0A177EFG2"/>
<gene>
    <name evidence="1" type="ORF">NEDG_02211</name>
</gene>
<comment type="caution">
    <text evidence="1">The sequence shown here is derived from an EMBL/GenBank/DDBJ whole genome shotgun (WGS) entry which is preliminary data.</text>
</comment>
<keyword evidence="2" id="KW-1185">Reference proteome</keyword>
<accession>A0A177EFG2</accession>
<dbReference type="VEuPathDB" id="MicrosporidiaDB:NEDG_02211"/>
<protein>
    <submittedName>
        <fullName evidence="1">Uncharacterized protein</fullName>
    </submittedName>
</protein>